<comment type="caution">
    <text evidence="2">The sequence shown here is derived from an EMBL/GenBank/DDBJ whole genome shotgun (WGS) entry which is preliminary data.</text>
</comment>
<proteinExistence type="predicted"/>
<name>A0A834UGN2_VESPE</name>
<feature type="region of interest" description="Disordered" evidence="1">
    <location>
        <begin position="1"/>
        <end position="34"/>
    </location>
</feature>
<evidence type="ECO:0000313" key="3">
    <source>
        <dbReference type="Proteomes" id="UP000600918"/>
    </source>
</evidence>
<evidence type="ECO:0000256" key="1">
    <source>
        <dbReference type="SAM" id="MobiDB-lite"/>
    </source>
</evidence>
<dbReference type="EMBL" id="JACSDY010000001">
    <property type="protein sequence ID" value="KAF7438333.1"/>
    <property type="molecule type" value="Genomic_DNA"/>
</dbReference>
<feature type="compositionally biased region" description="Acidic residues" evidence="1">
    <location>
        <begin position="7"/>
        <end position="34"/>
    </location>
</feature>
<reference evidence="2" key="1">
    <citation type="journal article" date="2020" name="G3 (Bethesda)">
        <title>High-Quality Assemblies for Three Invasive Social Wasps from the &lt;i&gt;Vespula&lt;/i&gt; Genus.</title>
        <authorList>
            <person name="Harrop T.W.R."/>
            <person name="Guhlin J."/>
            <person name="McLaughlin G.M."/>
            <person name="Permina E."/>
            <person name="Stockwell P."/>
            <person name="Gilligan J."/>
            <person name="Le Lec M.F."/>
            <person name="Gruber M.A.M."/>
            <person name="Quinn O."/>
            <person name="Lovegrove M."/>
            <person name="Duncan E.J."/>
            <person name="Remnant E.J."/>
            <person name="Van Eeckhoven J."/>
            <person name="Graham B."/>
            <person name="Knapp R.A."/>
            <person name="Langford K.W."/>
            <person name="Kronenberg Z."/>
            <person name="Press M.O."/>
            <person name="Eacker S.M."/>
            <person name="Wilson-Rankin E.E."/>
            <person name="Purcell J."/>
            <person name="Lester P.J."/>
            <person name="Dearden P.K."/>
        </authorList>
    </citation>
    <scope>NUCLEOTIDE SEQUENCE</scope>
    <source>
        <strain evidence="2">Volc-1</strain>
    </source>
</reference>
<accession>A0A834UGN2</accession>
<protein>
    <submittedName>
        <fullName evidence="2">Uncharacterized protein</fullName>
    </submittedName>
</protein>
<keyword evidence="3" id="KW-1185">Reference proteome</keyword>
<evidence type="ECO:0000313" key="2">
    <source>
        <dbReference type="EMBL" id="KAF7438333.1"/>
    </source>
</evidence>
<gene>
    <name evidence="2" type="ORF">H0235_000724</name>
</gene>
<sequence>MQIPIVLDDDENDENDEDDEDDNDDDDDDDDDDDNVIFRIVEYARSEKFLRKYLKTGSSQEECLFATGSSSRVSTTTTKTTKRIYIKDEKDENDNDNGYIENKDKE</sequence>
<dbReference type="Proteomes" id="UP000600918">
    <property type="component" value="Unassembled WGS sequence"/>
</dbReference>
<organism evidence="2 3">
    <name type="scientific">Vespula pensylvanica</name>
    <name type="common">Western yellow jacket</name>
    <name type="synonym">Wasp</name>
    <dbReference type="NCBI Taxonomy" id="30213"/>
    <lineage>
        <taxon>Eukaryota</taxon>
        <taxon>Metazoa</taxon>
        <taxon>Ecdysozoa</taxon>
        <taxon>Arthropoda</taxon>
        <taxon>Hexapoda</taxon>
        <taxon>Insecta</taxon>
        <taxon>Pterygota</taxon>
        <taxon>Neoptera</taxon>
        <taxon>Endopterygota</taxon>
        <taxon>Hymenoptera</taxon>
        <taxon>Apocrita</taxon>
        <taxon>Aculeata</taxon>
        <taxon>Vespoidea</taxon>
        <taxon>Vespidae</taxon>
        <taxon>Vespinae</taxon>
        <taxon>Vespula</taxon>
    </lineage>
</organism>
<dbReference type="AlphaFoldDB" id="A0A834UGN2"/>